<evidence type="ECO:0000256" key="1">
    <source>
        <dbReference type="SAM" id="MobiDB-lite"/>
    </source>
</evidence>
<dbReference type="Proteomes" id="UP000625682">
    <property type="component" value="Unassembled WGS sequence"/>
</dbReference>
<evidence type="ECO:0000313" key="3">
    <source>
        <dbReference type="Proteomes" id="UP000625682"/>
    </source>
</evidence>
<organism evidence="2 3">
    <name type="scientific">Streptomyces lacrimifluminis</name>
    <dbReference type="NCBI Taxonomy" id="1500077"/>
    <lineage>
        <taxon>Bacteria</taxon>
        <taxon>Bacillati</taxon>
        <taxon>Actinomycetota</taxon>
        <taxon>Actinomycetes</taxon>
        <taxon>Kitasatosporales</taxon>
        <taxon>Streptomycetaceae</taxon>
        <taxon>Streptomyces</taxon>
    </lineage>
</organism>
<comment type="caution">
    <text evidence="2">The sequence shown here is derived from an EMBL/GenBank/DDBJ whole genome shotgun (WGS) entry which is preliminary data.</text>
</comment>
<proteinExistence type="predicted"/>
<feature type="region of interest" description="Disordered" evidence="1">
    <location>
        <begin position="1"/>
        <end position="66"/>
    </location>
</feature>
<gene>
    <name evidence="2" type="ORF">GCM10012282_25550</name>
</gene>
<accession>A0A917NV52</accession>
<protein>
    <submittedName>
        <fullName evidence="2">Uncharacterized protein</fullName>
    </submittedName>
</protein>
<keyword evidence="3" id="KW-1185">Reference proteome</keyword>
<evidence type="ECO:0000313" key="2">
    <source>
        <dbReference type="EMBL" id="GGJ27887.1"/>
    </source>
</evidence>
<sequence>MSEKYRKMLGSHAPTTPSSVADPPEAHDSPRSAVPGDRGWGWGWGKSYGRSPTEGSDSPGKPPHVLVGGHQLGGVAVEDCGAGRFDRPRCANGLWPWRTFHGGESARAVFLARREVSEVGHCLTTWSGVAAVRGTRSECPGEPRA</sequence>
<name>A0A917NV52_9ACTN</name>
<reference evidence="2" key="1">
    <citation type="journal article" date="2014" name="Int. J. Syst. Evol. Microbiol.">
        <title>Complete genome sequence of Corynebacterium casei LMG S-19264T (=DSM 44701T), isolated from a smear-ripened cheese.</title>
        <authorList>
            <consortium name="US DOE Joint Genome Institute (JGI-PGF)"/>
            <person name="Walter F."/>
            <person name="Albersmeier A."/>
            <person name="Kalinowski J."/>
            <person name="Ruckert C."/>
        </authorList>
    </citation>
    <scope>NUCLEOTIDE SEQUENCE</scope>
    <source>
        <strain evidence="2">CGMCC 4.7272</strain>
    </source>
</reference>
<dbReference type="AlphaFoldDB" id="A0A917NV52"/>
<reference evidence="2" key="2">
    <citation type="submission" date="2020-09" db="EMBL/GenBank/DDBJ databases">
        <authorList>
            <person name="Sun Q."/>
            <person name="Zhou Y."/>
        </authorList>
    </citation>
    <scope>NUCLEOTIDE SEQUENCE</scope>
    <source>
        <strain evidence="2">CGMCC 4.7272</strain>
    </source>
</reference>
<dbReference type="EMBL" id="BMMU01000006">
    <property type="protein sequence ID" value="GGJ27887.1"/>
    <property type="molecule type" value="Genomic_DNA"/>
</dbReference>